<dbReference type="EMBL" id="CABIKO010000098">
    <property type="protein sequence ID" value="VVA25723.1"/>
    <property type="molecule type" value="Genomic_DNA"/>
</dbReference>
<evidence type="ECO:0000256" key="2">
    <source>
        <dbReference type="ARBA" id="ARBA00022679"/>
    </source>
</evidence>
<evidence type="ECO:0000256" key="1">
    <source>
        <dbReference type="ARBA" id="ARBA00009861"/>
    </source>
</evidence>
<evidence type="ECO:0000256" key="4">
    <source>
        <dbReference type="SAM" id="MobiDB-lite"/>
    </source>
</evidence>
<reference evidence="6" key="1">
    <citation type="journal article" date="2020" name="Plant J.">
        <title>Transposons played a major role in the diversification between the closely related almond and peach genomes: results from the almond genome sequence.</title>
        <authorList>
            <person name="Alioto T."/>
            <person name="Alexiou K.G."/>
            <person name="Bardil A."/>
            <person name="Barteri F."/>
            <person name="Castanera R."/>
            <person name="Cruz F."/>
            <person name="Dhingra A."/>
            <person name="Duval H."/>
            <person name="Fernandez I Marti A."/>
            <person name="Frias L."/>
            <person name="Galan B."/>
            <person name="Garcia J.L."/>
            <person name="Howad W."/>
            <person name="Gomez-Garrido J."/>
            <person name="Gut M."/>
            <person name="Julca I."/>
            <person name="Morata J."/>
            <person name="Puigdomenech P."/>
            <person name="Ribeca P."/>
            <person name="Rubio Cabetas M.J."/>
            <person name="Vlasova A."/>
            <person name="Wirthensohn M."/>
            <person name="Garcia-Mas J."/>
            <person name="Gabaldon T."/>
            <person name="Casacuberta J.M."/>
            <person name="Arus P."/>
        </authorList>
    </citation>
    <scope>NUCLEOTIDE SEQUENCE [LARGE SCALE GENOMIC DNA]</scope>
    <source>
        <strain evidence="6">cv. Texas</strain>
    </source>
</reference>
<evidence type="ECO:0000313" key="6">
    <source>
        <dbReference type="Proteomes" id="UP000327085"/>
    </source>
</evidence>
<feature type="compositionally biased region" description="Low complexity" evidence="4">
    <location>
        <begin position="177"/>
        <end position="208"/>
    </location>
</feature>
<dbReference type="AlphaFoldDB" id="A0A5E4FC77"/>
<keyword evidence="2" id="KW-0808">Transferase</keyword>
<dbReference type="InParanoid" id="A0A5E4FC77"/>
<dbReference type="PANTHER" id="PTHR31623">
    <property type="entry name" value="F21J9.9"/>
    <property type="match status" value="1"/>
</dbReference>
<organism evidence="5 6">
    <name type="scientific">Prunus dulcis</name>
    <name type="common">Almond</name>
    <name type="synonym">Amygdalus dulcis</name>
    <dbReference type="NCBI Taxonomy" id="3755"/>
    <lineage>
        <taxon>Eukaryota</taxon>
        <taxon>Viridiplantae</taxon>
        <taxon>Streptophyta</taxon>
        <taxon>Embryophyta</taxon>
        <taxon>Tracheophyta</taxon>
        <taxon>Spermatophyta</taxon>
        <taxon>Magnoliopsida</taxon>
        <taxon>eudicotyledons</taxon>
        <taxon>Gunneridae</taxon>
        <taxon>Pentapetalae</taxon>
        <taxon>rosids</taxon>
        <taxon>fabids</taxon>
        <taxon>Rosales</taxon>
        <taxon>Rosaceae</taxon>
        <taxon>Amygdaloideae</taxon>
        <taxon>Amygdaleae</taxon>
        <taxon>Prunus</taxon>
    </lineage>
</organism>
<evidence type="ECO:0000256" key="3">
    <source>
        <dbReference type="ARBA" id="ARBA00023315"/>
    </source>
</evidence>
<comment type="similarity">
    <text evidence="1">Belongs to the plant acyltransferase family.</text>
</comment>
<dbReference type="Gramene" id="VVA25723">
    <property type="protein sequence ID" value="VVA25723"/>
    <property type="gene ID" value="Prudul26B027842"/>
</dbReference>
<feature type="region of interest" description="Disordered" evidence="4">
    <location>
        <begin position="177"/>
        <end position="219"/>
    </location>
</feature>
<protein>
    <submittedName>
        <fullName evidence="5">PREDICTED: vinorine synthase</fullName>
    </submittedName>
</protein>
<dbReference type="GO" id="GO:0016746">
    <property type="term" value="F:acyltransferase activity"/>
    <property type="evidence" value="ECO:0007669"/>
    <property type="project" value="UniProtKB-KW"/>
</dbReference>
<keyword evidence="3" id="KW-0012">Acyltransferase</keyword>
<dbReference type="OMA" id="KQGKWVT"/>
<evidence type="ECO:0000313" key="5">
    <source>
        <dbReference type="EMBL" id="VVA25723.1"/>
    </source>
</evidence>
<dbReference type="Proteomes" id="UP000327085">
    <property type="component" value="Chromosome 1"/>
</dbReference>
<proteinExistence type="inferred from homology"/>
<dbReference type="Pfam" id="PF02458">
    <property type="entry name" value="Transferase"/>
    <property type="match status" value="3"/>
</dbReference>
<dbReference type="Gene3D" id="3.30.559.10">
    <property type="entry name" value="Chloramphenicol acetyltransferase-like domain"/>
    <property type="match status" value="2"/>
</dbReference>
<name>A0A5E4FC77_PRUDU</name>
<accession>A0A5E4FC77</accession>
<dbReference type="PANTHER" id="PTHR31623:SF110">
    <property type="entry name" value="VINORINE SYNTHASE-LIKE"/>
    <property type="match status" value="1"/>
</dbReference>
<dbReference type="InterPro" id="IPR023213">
    <property type="entry name" value="CAT-like_dom_sf"/>
</dbReference>
<sequence length="550" mass="60065">MEVEIISKEKIKPSCSTPSHLRIFKLSLLDQLIPAPYAPVILFYHPPINENDDDNINSRLHLLKTSLAETFTGFYPLAGEIKDDLSIDCNDQGAHYVEARVNYSSLDEFLSRPDLLLLLHRFLPCDVTTAGASVTNIQVNVFKCGGIAIGLCISHKILDGAALCTFLKSWTAIARVRSSTSSPGPGSLLRTSSSSSSSSSDSILISSDSDSDSDDHQTEDATTYASVASSIIGGPNLFAATRLFPTNDDLWLRDSSIPMWGSLFIKDGKSSCVTKRFVFDASAIANLKDMAKSSSSCVQVLKRGPTRVEVVSAFIWQCAMAASKQKYGFQRPSVLTHTVNLRSRIFLDDAYEAAAASDTAAAADLNLENSIGNLLWIVAARCPTVMLDEEEEEVVVANNNNNNNNNSSASGSRILHGLVSELRNALSKVDGGFVKKMRSGEEGKSLMLKCLKEIIKKKEEEEKDYYGFSSWCKFGLYEAGDFGWGKPIWVSSIASTGNSVFMNLIILVDTKLGDGIEAWVTLDQHHMALLQSNPLLQKFVSFDPTPLLLL</sequence>
<gene>
    <name evidence="5" type="ORF">ALMOND_2B027842</name>
</gene>